<evidence type="ECO:0000256" key="3">
    <source>
        <dbReference type="ARBA" id="ARBA00023013"/>
    </source>
</evidence>
<dbReference type="InterPro" id="IPR003175">
    <property type="entry name" value="CDI_dom"/>
</dbReference>
<comment type="subcellular location">
    <subcellularLocation>
        <location evidence="1">Nucleus</location>
        <location evidence="1">Nucleoplasm</location>
    </subcellularLocation>
</comment>
<evidence type="ECO:0000256" key="6">
    <source>
        <dbReference type="SAM" id="MobiDB-lite"/>
    </source>
</evidence>
<dbReference type="PIRSF" id="PIRSF017811">
    <property type="entry name" value="CDK_inhib_pln"/>
    <property type="match status" value="1"/>
</dbReference>
<comment type="similarity">
    <text evidence="2 5">Belongs to the CDI family. ICK/KRP subfamily.</text>
</comment>
<dbReference type="GO" id="GO:0005654">
    <property type="term" value="C:nucleoplasm"/>
    <property type="evidence" value="ECO:0007669"/>
    <property type="project" value="UniProtKB-SubCell"/>
</dbReference>
<evidence type="ECO:0000256" key="4">
    <source>
        <dbReference type="ARBA" id="ARBA00023306"/>
    </source>
</evidence>
<keyword evidence="3 5" id="KW-0649">Protein kinase inhibitor</keyword>
<proteinExistence type="evidence at transcript level"/>
<evidence type="ECO:0000256" key="1">
    <source>
        <dbReference type="ARBA" id="ARBA00004642"/>
    </source>
</evidence>
<dbReference type="Gene3D" id="4.10.365.10">
    <property type="entry name" value="p27"/>
    <property type="match status" value="1"/>
</dbReference>
<dbReference type="GO" id="GO:0004861">
    <property type="term" value="F:cyclin-dependent protein serine/threonine kinase inhibitor activity"/>
    <property type="evidence" value="ECO:0007669"/>
    <property type="project" value="UniProtKB-UniRule"/>
</dbReference>
<sequence>MMSKCRAGIAAEYAVMEVTGVGGRTRTRDGDSDAAADDEAPVMDKRRKLANDRHVRLRNSQTPLQNPVMDYHNDRASTSCSGSSKRIQFVDLEDTSVEVATSTYYSCRERREEEASCWCSEVGGESESESEELDSKAEKSEANSRPRSTVEKMPTEDEIEQFFAKAEKQLQKEFAEKYNYDIEKDEPMEGRYEWIRLKATEEN</sequence>
<dbReference type="InterPro" id="IPR044898">
    <property type="entry name" value="CDI_dom_sf"/>
</dbReference>
<reference evidence="8" key="1">
    <citation type="submission" date="2021-05" db="EMBL/GenBank/DDBJ databases">
        <title>Genome-wide identification, expression and functional analysis of core cell cycle genes (CCC) and gene families during early somatic embryogenesis in Dimocarpus longan Lour.</title>
        <authorList>
            <person name="Zhao P."/>
            <person name="Zhang C."/>
            <person name="Lai Z."/>
            <person name="Lin Y."/>
        </authorList>
    </citation>
    <scope>NUCLEOTIDE SEQUENCE</scope>
    <source>
        <tissue evidence="8">Embryonic callus</tissue>
    </source>
</reference>
<dbReference type="InterPro" id="IPR044275">
    <property type="entry name" value="KRP"/>
</dbReference>
<evidence type="ECO:0000256" key="5">
    <source>
        <dbReference type="PIRNR" id="PIRNR017811"/>
    </source>
</evidence>
<dbReference type="AlphaFoldDB" id="A0A8G0QX61"/>
<gene>
    <name evidence="8" type="ORF">Dlo015855</name>
</gene>
<dbReference type="Pfam" id="PF02234">
    <property type="entry name" value="CDI"/>
    <property type="match status" value="1"/>
</dbReference>
<organism evidence="8">
    <name type="scientific">Dimocarpus longan</name>
    <dbReference type="NCBI Taxonomy" id="128017"/>
    <lineage>
        <taxon>Eukaryota</taxon>
        <taxon>Viridiplantae</taxon>
        <taxon>Streptophyta</taxon>
        <taxon>Embryophyta</taxon>
        <taxon>Tracheophyta</taxon>
        <taxon>Spermatophyta</taxon>
        <taxon>Magnoliopsida</taxon>
        <taxon>eudicotyledons</taxon>
        <taxon>Gunneridae</taxon>
        <taxon>Pentapetalae</taxon>
        <taxon>rosids</taxon>
        <taxon>malvids</taxon>
        <taxon>Sapindales</taxon>
        <taxon>Sapindaceae</taxon>
        <taxon>Dimocarpus</taxon>
    </lineage>
</organism>
<name>A0A8G0QX61_9ROSI</name>
<feature type="region of interest" description="Disordered" evidence="6">
    <location>
        <begin position="58"/>
        <end position="83"/>
    </location>
</feature>
<accession>A0A8G0QX61</accession>
<dbReference type="PANTHER" id="PTHR46776">
    <property type="entry name" value="CYCLIN-DEPENDENT KINASE INHIBITOR 4-RELATED"/>
    <property type="match status" value="1"/>
</dbReference>
<evidence type="ECO:0000313" key="8">
    <source>
        <dbReference type="EMBL" id="QYW07154.1"/>
    </source>
</evidence>
<keyword evidence="4" id="KW-0131">Cell cycle</keyword>
<dbReference type="GO" id="GO:0051726">
    <property type="term" value="P:regulation of cell cycle"/>
    <property type="evidence" value="ECO:0007669"/>
    <property type="project" value="InterPro"/>
</dbReference>
<dbReference type="EMBL" id="MZ198097">
    <property type="protein sequence ID" value="QYW07154.1"/>
    <property type="molecule type" value="mRNA"/>
</dbReference>
<evidence type="ECO:0000256" key="2">
    <source>
        <dbReference type="ARBA" id="ARBA00010274"/>
    </source>
</evidence>
<feature type="compositionally biased region" description="Acidic residues" evidence="6">
    <location>
        <begin position="32"/>
        <end position="41"/>
    </location>
</feature>
<protein>
    <recommendedName>
        <fullName evidence="5">Cyclin-dependent kinase inhibitor</fullName>
    </recommendedName>
</protein>
<feature type="region of interest" description="Disordered" evidence="6">
    <location>
        <begin position="118"/>
        <end position="155"/>
    </location>
</feature>
<feature type="compositionally biased region" description="Basic and acidic residues" evidence="6">
    <location>
        <begin position="133"/>
        <end position="155"/>
    </location>
</feature>
<feature type="region of interest" description="Disordered" evidence="6">
    <location>
        <begin position="23"/>
        <end position="45"/>
    </location>
</feature>
<feature type="domain" description="Cyclin-dependent kinase inhibitor" evidence="7">
    <location>
        <begin position="152"/>
        <end position="196"/>
    </location>
</feature>
<evidence type="ECO:0000259" key="7">
    <source>
        <dbReference type="Pfam" id="PF02234"/>
    </source>
</evidence>